<evidence type="ECO:0000313" key="3">
    <source>
        <dbReference type="Proteomes" id="UP000019678"/>
    </source>
</evidence>
<accession>A0A017TB23</accession>
<dbReference type="RefSeq" id="WP_044240125.1">
    <property type="nucleotide sequence ID" value="NZ_ASRX01000016.1"/>
</dbReference>
<keyword evidence="3" id="KW-1185">Reference proteome</keyword>
<comment type="caution">
    <text evidence="2">The sequence shown here is derived from an EMBL/GenBank/DDBJ whole genome shotgun (WGS) entry which is preliminary data.</text>
</comment>
<evidence type="ECO:0000313" key="2">
    <source>
        <dbReference type="EMBL" id="EYF06483.1"/>
    </source>
</evidence>
<evidence type="ECO:0000256" key="1">
    <source>
        <dbReference type="SAM" id="MobiDB-lite"/>
    </source>
</evidence>
<organism evidence="2 3">
    <name type="scientific">Chondromyces apiculatus DSM 436</name>
    <dbReference type="NCBI Taxonomy" id="1192034"/>
    <lineage>
        <taxon>Bacteria</taxon>
        <taxon>Pseudomonadati</taxon>
        <taxon>Myxococcota</taxon>
        <taxon>Polyangia</taxon>
        <taxon>Polyangiales</taxon>
        <taxon>Polyangiaceae</taxon>
        <taxon>Chondromyces</taxon>
    </lineage>
</organism>
<gene>
    <name evidence="2" type="ORF">CAP_2013</name>
</gene>
<protein>
    <recommendedName>
        <fullName evidence="4">Rad50/SbcC-type AAA domain-containing protein</fullName>
    </recommendedName>
</protein>
<dbReference type="InterPro" id="IPR027417">
    <property type="entry name" value="P-loop_NTPase"/>
</dbReference>
<dbReference type="Gene3D" id="3.40.50.300">
    <property type="entry name" value="P-loop containing nucleotide triphosphate hydrolases"/>
    <property type="match status" value="1"/>
</dbReference>
<dbReference type="Proteomes" id="UP000019678">
    <property type="component" value="Unassembled WGS sequence"/>
</dbReference>
<dbReference type="AlphaFoldDB" id="A0A017TB23"/>
<reference evidence="2 3" key="1">
    <citation type="submission" date="2013-05" db="EMBL/GenBank/DDBJ databases">
        <title>Genome assembly of Chondromyces apiculatus DSM 436.</title>
        <authorList>
            <person name="Sharma G."/>
            <person name="Khatri I."/>
            <person name="Kaur C."/>
            <person name="Mayilraj S."/>
            <person name="Subramanian S."/>
        </authorList>
    </citation>
    <scope>NUCLEOTIDE SEQUENCE [LARGE SCALE GENOMIC DNA]</scope>
    <source>
        <strain evidence="2 3">DSM 436</strain>
    </source>
</reference>
<proteinExistence type="predicted"/>
<dbReference type="SUPFAM" id="SSF52540">
    <property type="entry name" value="P-loop containing nucleoside triphosphate hydrolases"/>
    <property type="match status" value="1"/>
</dbReference>
<sequence length="91" mass="9968">MLRRLRVEGYRLLADLEVEPGPLSVVFGPNGAGKGRLDPYSGERLVSLEKDQELIRRTTVTAQAVFAAPPYLQTSRTSRSTRGPSPCSRAP</sequence>
<dbReference type="EMBL" id="ASRX01000016">
    <property type="protein sequence ID" value="EYF06483.1"/>
    <property type="molecule type" value="Genomic_DNA"/>
</dbReference>
<feature type="region of interest" description="Disordered" evidence="1">
    <location>
        <begin position="70"/>
        <end position="91"/>
    </location>
</feature>
<dbReference type="STRING" id="1192034.CAP_2013"/>
<name>A0A017TB23_9BACT</name>
<evidence type="ECO:0008006" key="4">
    <source>
        <dbReference type="Google" id="ProtNLM"/>
    </source>
</evidence>